<dbReference type="SUPFAM" id="SSF53067">
    <property type="entry name" value="Actin-like ATPase domain"/>
    <property type="match status" value="1"/>
</dbReference>
<dbReference type="InterPro" id="IPR050696">
    <property type="entry name" value="FtsA/MreB"/>
</dbReference>
<dbReference type="Proteomes" id="UP000236655">
    <property type="component" value="Chromosome"/>
</dbReference>
<keyword evidence="2" id="KW-1185">Reference proteome</keyword>
<name>A0A2I7N351_9NEIS</name>
<evidence type="ECO:0000313" key="2">
    <source>
        <dbReference type="Proteomes" id="UP000236655"/>
    </source>
</evidence>
<reference evidence="2" key="1">
    <citation type="submission" date="2017-11" db="EMBL/GenBank/DDBJ databases">
        <authorList>
            <person name="Chan K.G."/>
            <person name="Lee L.S."/>
        </authorList>
    </citation>
    <scope>NUCLEOTIDE SEQUENCE [LARGE SCALE GENOMIC DNA]</scope>
    <source>
        <strain evidence="2">DSM 100970</strain>
    </source>
</reference>
<dbReference type="EMBL" id="CP024847">
    <property type="protein sequence ID" value="AUR50878.1"/>
    <property type="molecule type" value="Genomic_DNA"/>
</dbReference>
<accession>A0A2I7N351</accession>
<dbReference type="InterPro" id="IPR005883">
    <property type="entry name" value="PilM"/>
</dbReference>
<evidence type="ECO:0008006" key="3">
    <source>
        <dbReference type="Google" id="ProtNLM"/>
    </source>
</evidence>
<gene>
    <name evidence="1" type="ORF">CUN60_00695</name>
</gene>
<dbReference type="KEGG" id="nba:CUN60_00695"/>
<dbReference type="InterPro" id="IPR043129">
    <property type="entry name" value="ATPase_NBD"/>
</dbReference>
<dbReference type="Gene3D" id="3.30.420.40">
    <property type="match status" value="2"/>
</dbReference>
<protein>
    <recommendedName>
        <fullName evidence="3">Type IV pilus assembly protein PilM</fullName>
    </recommendedName>
</protein>
<sequence length="372" mass="42936">MLGFFIWCIAMRYFRKLLQRLQRVFFGYTTPRCIGIDISTTAVKIVQLKADSLVIDKYKIFNLAKNQVSEGVINDIERIAEVIQNGWLEFKPDYEDVAITIPQNAVIMRELKLPEVSNSYKMDEFVREQLTKDLDNEDIDFDYVLKDTNPDNQIASVVVAKKEKIEEYQAIIQMSGIKVAAIDVENYALQFLFEHLLVDKPSNQHIIILELGATRIKGLVFVGKLFILFNEINVNYTTLMEEIATELGDPNYLRNYKSVYEYINELLISRNHIDRNLVTAIASDVAKMLQQLKSNALVEKKLNLSKDIECYLFGGNALIPGVLEEISQHFTKRPMYATDFIYKNNDRFPKIDLMRLFTAISLASWGQKIDKN</sequence>
<organism evidence="1 2">
    <name type="scientific">Aquella oligotrophica</name>
    <dbReference type="NCBI Taxonomy" id="2067065"/>
    <lineage>
        <taxon>Bacteria</taxon>
        <taxon>Pseudomonadati</taxon>
        <taxon>Pseudomonadota</taxon>
        <taxon>Betaproteobacteria</taxon>
        <taxon>Neisseriales</taxon>
        <taxon>Neisseriaceae</taxon>
        <taxon>Aquella</taxon>
    </lineage>
</organism>
<proteinExistence type="predicted"/>
<dbReference type="AlphaFoldDB" id="A0A2I7N351"/>
<dbReference type="Pfam" id="PF11104">
    <property type="entry name" value="PilM_2"/>
    <property type="match status" value="1"/>
</dbReference>
<dbReference type="PANTHER" id="PTHR32432">
    <property type="entry name" value="CELL DIVISION PROTEIN FTSA-RELATED"/>
    <property type="match status" value="1"/>
</dbReference>
<evidence type="ECO:0000313" key="1">
    <source>
        <dbReference type="EMBL" id="AUR50878.1"/>
    </source>
</evidence>
<dbReference type="Gene3D" id="3.30.1490.300">
    <property type="match status" value="1"/>
</dbReference>
<dbReference type="PANTHER" id="PTHR32432:SF3">
    <property type="entry name" value="ETHANOLAMINE UTILIZATION PROTEIN EUTJ"/>
    <property type="match status" value="1"/>
</dbReference>